<evidence type="ECO:0000256" key="1">
    <source>
        <dbReference type="SAM" id="SignalP"/>
    </source>
</evidence>
<accession>A0A229UW71</accession>
<dbReference type="Gene3D" id="3.40.190.10">
    <property type="entry name" value="Periplasmic binding protein-like II"/>
    <property type="match status" value="2"/>
</dbReference>
<evidence type="ECO:0000313" key="3">
    <source>
        <dbReference type="Proteomes" id="UP000215509"/>
    </source>
</evidence>
<feature type="chain" id="PRO_5038981158" evidence="1">
    <location>
        <begin position="27"/>
        <end position="388"/>
    </location>
</feature>
<dbReference type="PANTHER" id="PTHR42779">
    <property type="entry name" value="PROTEIN YNJB"/>
    <property type="match status" value="1"/>
</dbReference>
<protein>
    <submittedName>
        <fullName evidence="2">ABC transporter substrate-binding protein</fullName>
    </submittedName>
</protein>
<dbReference type="AlphaFoldDB" id="A0A229UW71"/>
<proteinExistence type="predicted"/>
<feature type="signal peptide" evidence="1">
    <location>
        <begin position="1"/>
        <end position="26"/>
    </location>
</feature>
<keyword evidence="1" id="KW-0732">Signal</keyword>
<gene>
    <name evidence="2" type="ORF">CF651_03870</name>
</gene>
<keyword evidence="3" id="KW-1185">Reference proteome</keyword>
<dbReference type="InterPro" id="IPR006059">
    <property type="entry name" value="SBP"/>
</dbReference>
<dbReference type="PANTHER" id="PTHR42779:SF1">
    <property type="entry name" value="PROTEIN YNJB"/>
    <property type="match status" value="1"/>
</dbReference>
<dbReference type="SUPFAM" id="SSF53850">
    <property type="entry name" value="Periplasmic binding protein-like II"/>
    <property type="match status" value="1"/>
</dbReference>
<evidence type="ECO:0000313" key="2">
    <source>
        <dbReference type="EMBL" id="OXM87620.1"/>
    </source>
</evidence>
<name>A0A229UW71_9BACL</name>
<dbReference type="Pfam" id="PF13416">
    <property type="entry name" value="SBP_bac_8"/>
    <property type="match status" value="1"/>
</dbReference>
<dbReference type="OrthoDB" id="3239593at2"/>
<reference evidence="2 3" key="1">
    <citation type="submission" date="2017-07" db="EMBL/GenBank/DDBJ databases">
        <title>Genome sequencing and assembly of Paenibacillus rigui.</title>
        <authorList>
            <person name="Mayilraj S."/>
        </authorList>
    </citation>
    <scope>NUCLEOTIDE SEQUENCE [LARGE SCALE GENOMIC DNA]</scope>
    <source>
        <strain evidence="2 3">JCM 16352</strain>
    </source>
</reference>
<comment type="caution">
    <text evidence="2">The sequence shown here is derived from an EMBL/GenBank/DDBJ whole genome shotgun (WGS) entry which is preliminary data.</text>
</comment>
<dbReference type="EMBL" id="NMQW01000003">
    <property type="protein sequence ID" value="OXM87620.1"/>
    <property type="molecule type" value="Genomic_DNA"/>
</dbReference>
<organism evidence="2 3">
    <name type="scientific">Paenibacillus rigui</name>
    <dbReference type="NCBI Taxonomy" id="554312"/>
    <lineage>
        <taxon>Bacteria</taxon>
        <taxon>Bacillati</taxon>
        <taxon>Bacillota</taxon>
        <taxon>Bacilli</taxon>
        <taxon>Bacillales</taxon>
        <taxon>Paenibacillaceae</taxon>
        <taxon>Paenibacillus</taxon>
    </lineage>
</organism>
<dbReference type="Proteomes" id="UP000215509">
    <property type="component" value="Unassembled WGS sequence"/>
</dbReference>
<dbReference type="RefSeq" id="WP_094013546.1">
    <property type="nucleotide sequence ID" value="NZ_NMQW01000003.1"/>
</dbReference>
<sequence>MSVNQSIRRKRVSIVLASVLALSALAGCSSSTKPTAGGGAAAGTGKDEFSFYFTGSLNVKELWETLVPTFEKKNPNIKVKLVHIESGAGGQSTLDRLIAAKQAGQKSGNIDLYEAGLSDVTKGIKEDLWGAVDTQKIPNLGKVDEGFLKDLKNNAIPYRASAVILAYNSAKVQTPPKTANELYDWIRKHPGRFAYNDPSTGGAGDSFVQTAIYNFLPAEAMRNSDPGIMSQWDKGFALLKELKPYMYQKGVFPKKNQGTLDLLANGEVDMIPAWSDMALEQLNKKLLPDTVKMTQIDPAFTGGPTYLMVPKLSEHSESINKFLDFVLSPEAQTVIVNKMFGYPGIKWSEMPQELRDKFKDVAGGYRQFNLGDLGKEIQKRWQREVAGE</sequence>